<organism evidence="1 2">
    <name type="scientific">Parascaris univalens</name>
    <name type="common">Nematode worm</name>
    <dbReference type="NCBI Taxonomy" id="6257"/>
    <lineage>
        <taxon>Eukaryota</taxon>
        <taxon>Metazoa</taxon>
        <taxon>Ecdysozoa</taxon>
        <taxon>Nematoda</taxon>
        <taxon>Chromadorea</taxon>
        <taxon>Rhabditida</taxon>
        <taxon>Spirurina</taxon>
        <taxon>Ascaridomorpha</taxon>
        <taxon>Ascaridoidea</taxon>
        <taxon>Ascarididae</taxon>
        <taxon>Parascaris</taxon>
    </lineage>
</organism>
<sequence>RMLHPTASSLCACGAVISLRLFSRLGNTAYRNCLTRALAEGFPLH</sequence>
<protein>
    <submittedName>
        <fullName evidence="2">Deoxyuridine 5'-triphosphate nucleotidohydrolase</fullName>
    </submittedName>
</protein>
<name>A0A915BF84_PARUN</name>
<evidence type="ECO:0000313" key="1">
    <source>
        <dbReference type="Proteomes" id="UP000887569"/>
    </source>
</evidence>
<keyword evidence="1" id="KW-1185">Reference proteome</keyword>
<dbReference type="Proteomes" id="UP000887569">
    <property type="component" value="Unplaced"/>
</dbReference>
<dbReference type="AlphaFoldDB" id="A0A915BF84"/>
<accession>A0A915BF84</accession>
<proteinExistence type="predicted"/>
<reference evidence="2" key="1">
    <citation type="submission" date="2022-11" db="UniProtKB">
        <authorList>
            <consortium name="WormBaseParasite"/>
        </authorList>
    </citation>
    <scope>IDENTIFICATION</scope>
</reference>
<dbReference type="WBParaSite" id="PgR037_g079_t03">
    <property type="protein sequence ID" value="PgR037_g079_t03"/>
    <property type="gene ID" value="PgR037_g079"/>
</dbReference>
<evidence type="ECO:0000313" key="2">
    <source>
        <dbReference type="WBParaSite" id="PgR037_g079_t03"/>
    </source>
</evidence>